<evidence type="ECO:0000313" key="2">
    <source>
        <dbReference type="Proteomes" id="UP000288929"/>
    </source>
</evidence>
<protein>
    <submittedName>
        <fullName evidence="1">Uncharacterized protein</fullName>
    </submittedName>
</protein>
<sequence length="158" mass="16871">MTQPAQKPNTISSKIAHVMDDSIKVPGTQRRFGLDPVMGLVPGVGAVAGALVAMGIVADAIRYRVPIIVLLRMGLMIMVDMIIGAIPFIGQAFDFGFKANKRNLRLLEEAIASPEAKRKEAKAYIIGAILVFVLLLVLILVGSGVAIYFIGKALGLWG</sequence>
<dbReference type="Pfam" id="PF13430">
    <property type="entry name" value="DUF4112"/>
    <property type="match status" value="1"/>
</dbReference>
<proteinExistence type="predicted"/>
<accession>A0A410WA01</accession>
<dbReference type="AlphaFoldDB" id="A0A410WA01"/>
<gene>
    <name evidence="1" type="ORF">CPELA_07715</name>
</gene>
<dbReference type="EMBL" id="CP035299">
    <property type="protein sequence ID" value="QAU52803.1"/>
    <property type="molecule type" value="Genomic_DNA"/>
</dbReference>
<dbReference type="OrthoDB" id="513552at2"/>
<dbReference type="Proteomes" id="UP000288929">
    <property type="component" value="Chromosome"/>
</dbReference>
<organism evidence="1 2">
    <name type="scientific">Corynebacterium pelargi</name>
    <dbReference type="NCBI Taxonomy" id="1471400"/>
    <lineage>
        <taxon>Bacteria</taxon>
        <taxon>Bacillati</taxon>
        <taxon>Actinomycetota</taxon>
        <taxon>Actinomycetes</taxon>
        <taxon>Mycobacteriales</taxon>
        <taxon>Corynebacteriaceae</taxon>
        <taxon>Corynebacterium</taxon>
    </lineage>
</organism>
<dbReference type="RefSeq" id="WP_128890202.1">
    <property type="nucleotide sequence ID" value="NZ_BMCX01000003.1"/>
</dbReference>
<dbReference type="PANTHER" id="PTHR35519:SF2">
    <property type="entry name" value="PH DOMAIN PROTEIN"/>
    <property type="match status" value="1"/>
</dbReference>
<dbReference type="KEGG" id="cpeg:CPELA_07715"/>
<evidence type="ECO:0000313" key="1">
    <source>
        <dbReference type="EMBL" id="QAU52803.1"/>
    </source>
</evidence>
<dbReference type="PANTHER" id="PTHR35519">
    <property type="entry name" value="MEMBRANE PROTEINS"/>
    <property type="match status" value="1"/>
</dbReference>
<reference evidence="1 2" key="1">
    <citation type="submission" date="2019-01" db="EMBL/GenBank/DDBJ databases">
        <authorList>
            <person name="Ruckert C."/>
            <person name="Busche T."/>
            <person name="Kalinowski J."/>
        </authorList>
    </citation>
    <scope>NUCLEOTIDE SEQUENCE [LARGE SCALE GENOMIC DNA]</scope>
    <source>
        <strain evidence="1 2">136/3</strain>
    </source>
</reference>
<dbReference type="InterPro" id="IPR025187">
    <property type="entry name" value="DUF4112"/>
</dbReference>
<keyword evidence="2" id="KW-1185">Reference proteome</keyword>
<name>A0A410WA01_9CORY</name>